<name>A0ABW6PST1_9NOCA</name>
<dbReference type="InterPro" id="IPR005519">
    <property type="entry name" value="Acid_phosphat_B-like"/>
</dbReference>
<keyword evidence="1 3" id="KW-0732">Signal</keyword>
<dbReference type="Proteomes" id="UP001601444">
    <property type="component" value="Unassembled WGS sequence"/>
</dbReference>
<accession>A0ABW6PST1</accession>
<feature type="region of interest" description="Disordered" evidence="2">
    <location>
        <begin position="27"/>
        <end position="46"/>
    </location>
</feature>
<keyword evidence="5" id="KW-1185">Reference proteome</keyword>
<dbReference type="SUPFAM" id="SSF56784">
    <property type="entry name" value="HAD-like"/>
    <property type="match status" value="1"/>
</dbReference>
<feature type="signal peptide" evidence="3">
    <location>
        <begin position="1"/>
        <end position="23"/>
    </location>
</feature>
<dbReference type="InterPro" id="IPR023214">
    <property type="entry name" value="HAD_sf"/>
</dbReference>
<sequence length="213" mass="21506">MKRVSVLALGAAALLASVAPAAAADTGSSSLSGGGSSGGSSSLSGNGGAKPSYQQWIADVTAVTAEAGTYLAGRLPTATRPAIVFDIDNTTLETTYHPGLLQPAIPPVLALARWAKENGAALIFVTGRPALAGPYTRVDLEAAGYPVDGLYGSPITTLSAGAAGLQEYKTASRIDIERQGYTIVANIGNSASDLAGGHAERTFKLPDYDGALN</sequence>
<dbReference type="RefSeq" id="WP_052314116.1">
    <property type="nucleotide sequence ID" value="NZ_JBIAMX010000013.1"/>
</dbReference>
<dbReference type="EMBL" id="JBIAMX010000013">
    <property type="protein sequence ID" value="MFF0545263.1"/>
    <property type="molecule type" value="Genomic_DNA"/>
</dbReference>
<evidence type="ECO:0000256" key="2">
    <source>
        <dbReference type="SAM" id="MobiDB-lite"/>
    </source>
</evidence>
<proteinExistence type="predicted"/>
<dbReference type="InterPro" id="IPR036412">
    <property type="entry name" value="HAD-like_sf"/>
</dbReference>
<dbReference type="Gene3D" id="3.40.50.1000">
    <property type="entry name" value="HAD superfamily/HAD-like"/>
    <property type="match status" value="1"/>
</dbReference>
<feature type="chain" id="PRO_5047542440" evidence="3">
    <location>
        <begin position="24"/>
        <end position="213"/>
    </location>
</feature>
<evidence type="ECO:0000256" key="3">
    <source>
        <dbReference type="SAM" id="SignalP"/>
    </source>
</evidence>
<protein>
    <submittedName>
        <fullName evidence="4">HAD family acid phosphatase</fullName>
    </submittedName>
</protein>
<dbReference type="PANTHER" id="PTHR31284:SF10">
    <property type="entry name" value="ACID PHOSPHATASE-LIKE PROTEIN"/>
    <property type="match status" value="1"/>
</dbReference>
<evidence type="ECO:0000313" key="5">
    <source>
        <dbReference type="Proteomes" id="UP001601444"/>
    </source>
</evidence>
<gene>
    <name evidence="4" type="ORF">ACFYTF_20725</name>
</gene>
<evidence type="ECO:0000256" key="1">
    <source>
        <dbReference type="ARBA" id="ARBA00022729"/>
    </source>
</evidence>
<evidence type="ECO:0000313" key="4">
    <source>
        <dbReference type="EMBL" id="MFF0545263.1"/>
    </source>
</evidence>
<comment type="caution">
    <text evidence="4">The sequence shown here is derived from an EMBL/GenBank/DDBJ whole genome shotgun (WGS) entry which is preliminary data.</text>
</comment>
<dbReference type="Pfam" id="PF03767">
    <property type="entry name" value="Acid_phosphat_B"/>
    <property type="match status" value="1"/>
</dbReference>
<dbReference type="PANTHER" id="PTHR31284">
    <property type="entry name" value="ACID PHOSPHATASE-LIKE PROTEIN"/>
    <property type="match status" value="1"/>
</dbReference>
<reference evidence="4 5" key="1">
    <citation type="submission" date="2024-10" db="EMBL/GenBank/DDBJ databases">
        <title>The Natural Products Discovery Center: Release of the First 8490 Sequenced Strains for Exploring Actinobacteria Biosynthetic Diversity.</title>
        <authorList>
            <person name="Kalkreuter E."/>
            <person name="Kautsar S.A."/>
            <person name="Yang D."/>
            <person name="Bader C.D."/>
            <person name="Teijaro C.N."/>
            <person name="Fluegel L."/>
            <person name="Davis C.M."/>
            <person name="Simpson J.R."/>
            <person name="Lauterbach L."/>
            <person name="Steele A.D."/>
            <person name="Gui C."/>
            <person name="Meng S."/>
            <person name="Li G."/>
            <person name="Viehrig K."/>
            <person name="Ye F."/>
            <person name="Su P."/>
            <person name="Kiefer A.F."/>
            <person name="Nichols A."/>
            <person name="Cepeda A.J."/>
            <person name="Yan W."/>
            <person name="Fan B."/>
            <person name="Jiang Y."/>
            <person name="Adhikari A."/>
            <person name="Zheng C.-J."/>
            <person name="Schuster L."/>
            <person name="Cowan T.M."/>
            <person name="Smanski M.J."/>
            <person name="Chevrette M.G."/>
            <person name="De Carvalho L.P.S."/>
            <person name="Shen B."/>
        </authorList>
    </citation>
    <scope>NUCLEOTIDE SEQUENCE [LARGE SCALE GENOMIC DNA]</scope>
    <source>
        <strain evidence="4 5">NPDC004045</strain>
    </source>
</reference>
<organism evidence="4 5">
    <name type="scientific">Nocardia thailandica</name>
    <dbReference type="NCBI Taxonomy" id="257275"/>
    <lineage>
        <taxon>Bacteria</taxon>
        <taxon>Bacillati</taxon>
        <taxon>Actinomycetota</taxon>
        <taxon>Actinomycetes</taxon>
        <taxon>Mycobacteriales</taxon>
        <taxon>Nocardiaceae</taxon>
        <taxon>Nocardia</taxon>
    </lineage>
</organism>